<reference evidence="3 4" key="1">
    <citation type="journal article" date="2019" name="Nat. Ecol. Evol.">
        <title>Megaphylogeny resolves global patterns of mushroom evolution.</title>
        <authorList>
            <person name="Varga T."/>
            <person name="Krizsan K."/>
            <person name="Foldi C."/>
            <person name="Dima B."/>
            <person name="Sanchez-Garcia M."/>
            <person name="Sanchez-Ramirez S."/>
            <person name="Szollosi G.J."/>
            <person name="Szarkandi J.G."/>
            <person name="Papp V."/>
            <person name="Albert L."/>
            <person name="Andreopoulos W."/>
            <person name="Angelini C."/>
            <person name="Antonin V."/>
            <person name="Barry K.W."/>
            <person name="Bougher N.L."/>
            <person name="Buchanan P."/>
            <person name="Buyck B."/>
            <person name="Bense V."/>
            <person name="Catcheside P."/>
            <person name="Chovatia M."/>
            <person name="Cooper J."/>
            <person name="Damon W."/>
            <person name="Desjardin D."/>
            <person name="Finy P."/>
            <person name="Geml J."/>
            <person name="Haridas S."/>
            <person name="Hughes K."/>
            <person name="Justo A."/>
            <person name="Karasinski D."/>
            <person name="Kautmanova I."/>
            <person name="Kiss B."/>
            <person name="Kocsube S."/>
            <person name="Kotiranta H."/>
            <person name="LaButti K.M."/>
            <person name="Lechner B.E."/>
            <person name="Liimatainen K."/>
            <person name="Lipzen A."/>
            <person name="Lukacs Z."/>
            <person name="Mihaltcheva S."/>
            <person name="Morgado L.N."/>
            <person name="Niskanen T."/>
            <person name="Noordeloos M.E."/>
            <person name="Ohm R.A."/>
            <person name="Ortiz-Santana B."/>
            <person name="Ovrebo C."/>
            <person name="Racz N."/>
            <person name="Riley R."/>
            <person name="Savchenko A."/>
            <person name="Shiryaev A."/>
            <person name="Soop K."/>
            <person name="Spirin V."/>
            <person name="Szebenyi C."/>
            <person name="Tomsovsky M."/>
            <person name="Tulloss R.E."/>
            <person name="Uehling J."/>
            <person name="Grigoriev I.V."/>
            <person name="Vagvolgyi C."/>
            <person name="Papp T."/>
            <person name="Martin F.M."/>
            <person name="Miettinen O."/>
            <person name="Hibbett D.S."/>
            <person name="Nagy L.G."/>
        </authorList>
    </citation>
    <scope>NUCLEOTIDE SEQUENCE [LARGE SCALE GENOMIC DNA]</scope>
    <source>
        <strain evidence="3 4">OMC1185</strain>
    </source>
</reference>
<protein>
    <submittedName>
        <fullName evidence="3">Uncharacterized protein</fullName>
    </submittedName>
</protein>
<proteinExistence type="predicted"/>
<dbReference type="Pfam" id="PF14033">
    <property type="entry name" value="DUF4246"/>
    <property type="match status" value="1"/>
</dbReference>
<dbReference type="InterPro" id="IPR049192">
    <property type="entry name" value="DUF4246_C"/>
</dbReference>
<name>A0A5C3N8N5_9AGAM</name>
<dbReference type="InterPro" id="IPR025340">
    <property type="entry name" value="DUF4246"/>
</dbReference>
<gene>
    <name evidence="3" type="ORF">OE88DRAFT_1676991</name>
</gene>
<dbReference type="Proteomes" id="UP000305948">
    <property type="component" value="Unassembled WGS sequence"/>
</dbReference>
<dbReference type="STRING" id="5364.A0A5C3N8N5"/>
<accession>A0A5C3N8N5</accession>
<organism evidence="3 4">
    <name type="scientific">Heliocybe sulcata</name>
    <dbReference type="NCBI Taxonomy" id="5364"/>
    <lineage>
        <taxon>Eukaryota</taxon>
        <taxon>Fungi</taxon>
        <taxon>Dikarya</taxon>
        <taxon>Basidiomycota</taxon>
        <taxon>Agaricomycotina</taxon>
        <taxon>Agaricomycetes</taxon>
        <taxon>Gloeophyllales</taxon>
        <taxon>Gloeophyllaceae</taxon>
        <taxon>Heliocybe</taxon>
    </lineage>
</organism>
<evidence type="ECO:0000259" key="2">
    <source>
        <dbReference type="Pfam" id="PF21666"/>
    </source>
</evidence>
<dbReference type="PANTHER" id="PTHR33119:SF1">
    <property type="entry name" value="FE2OG DIOXYGENASE DOMAIN-CONTAINING PROTEIN"/>
    <property type="match status" value="1"/>
</dbReference>
<keyword evidence="4" id="KW-1185">Reference proteome</keyword>
<dbReference type="EMBL" id="ML213507">
    <property type="protein sequence ID" value="TFK53680.1"/>
    <property type="molecule type" value="Genomic_DNA"/>
</dbReference>
<dbReference type="InterPro" id="IPR049207">
    <property type="entry name" value="DUF4246_N"/>
</dbReference>
<dbReference type="PANTHER" id="PTHR33119">
    <property type="entry name" value="IFI3P"/>
    <property type="match status" value="1"/>
</dbReference>
<dbReference type="Pfam" id="PF21666">
    <property type="entry name" value="DUF4246_N"/>
    <property type="match status" value="1"/>
</dbReference>
<evidence type="ECO:0000313" key="4">
    <source>
        <dbReference type="Proteomes" id="UP000305948"/>
    </source>
</evidence>
<sequence>MSESTIADIRFPDPFHSQPADFVTLVERRMRVFAGEILEKPSWWTKVRDAEIVKKWRKEFAEQDSNLIRDSWIDRPEKFKAKADEEADYVWRKNKFWPKTKISDAQLDYVFDWLRWLADKRDAPTGVEMMHIPNVYQSYNLISPELREALLKGASTLESVPDAEKDWHPKSNNQVLDLVHPSLYCFYIGKSFVKLPEDGTLHVPTVEEYIQSRIDITSRHIPDHEQWSTLSKQHQWLPTDFSVSDMGEVKCISYINNLHPDEHKPLYATVTSILEKFVPLWDRVLTDVLNPRKPMIQADPLKWYEGCELPKPRREDFLKQHPGDRQAGLEAYWEAEGKWNKEREPIIPEPGPFSPPPHTSPDRVTFTLKGRTVQVIVKMANIVLTPDKPEYAGGSWHVEGMDNERIVATGIYYYDTSNVTESKLRFRKSVSHDMHLAYENGDYSGFLKVYGIEGCDGLLNQDLGHVVTKENKCLVFPNIWQHRVSPFQLVERSKPGHRKILCFFLVNPTTSILSTSSVPPQQFEWYARELERAPPVAKLPLELAEMIIDGLKPDSLGEGGLTTIEQAKKERLKLMEERANFVLQQNEKIYEMNFNMCEH</sequence>
<dbReference type="AlphaFoldDB" id="A0A5C3N8N5"/>
<evidence type="ECO:0000313" key="3">
    <source>
        <dbReference type="EMBL" id="TFK53680.1"/>
    </source>
</evidence>
<feature type="domain" description="DUF4246" evidence="1">
    <location>
        <begin position="105"/>
        <end position="528"/>
    </location>
</feature>
<evidence type="ECO:0000259" key="1">
    <source>
        <dbReference type="Pfam" id="PF14033"/>
    </source>
</evidence>
<dbReference type="OrthoDB" id="415532at2759"/>
<feature type="domain" description="DUF4246" evidence="2">
    <location>
        <begin position="9"/>
        <end position="59"/>
    </location>
</feature>